<accession>A0ABM0YWR9</accession>
<dbReference type="Proteomes" id="UP000694864">
    <property type="component" value="Chromosome 4"/>
</dbReference>
<dbReference type="Pfam" id="PF00646">
    <property type="entry name" value="F-box"/>
    <property type="match status" value="1"/>
</dbReference>
<dbReference type="SUPFAM" id="SSF81383">
    <property type="entry name" value="F-box domain"/>
    <property type="match status" value="1"/>
</dbReference>
<dbReference type="PANTHER" id="PTHR31900:SF34">
    <property type="entry name" value="EMB|CAB62440.1-RELATED"/>
    <property type="match status" value="1"/>
</dbReference>
<dbReference type="CDD" id="cd22160">
    <property type="entry name" value="F-box_AtFBL13-like"/>
    <property type="match status" value="1"/>
</dbReference>
<reference evidence="4" key="2">
    <citation type="submission" date="2025-08" db="UniProtKB">
        <authorList>
            <consortium name="RefSeq"/>
        </authorList>
    </citation>
    <scope>IDENTIFICATION</scope>
    <source>
        <tissue evidence="4">Leaf</tissue>
    </source>
</reference>
<reference evidence="3" key="1">
    <citation type="journal article" date="2014" name="Nat. Commun.">
        <title>The emerging biofuel crop Camelina sativa retains a highly undifferentiated hexaploid genome structure.</title>
        <authorList>
            <person name="Kagale S."/>
            <person name="Koh C."/>
            <person name="Nixon J."/>
            <person name="Bollina V."/>
            <person name="Clarke W.E."/>
            <person name="Tuteja R."/>
            <person name="Spillane C."/>
            <person name="Robinson S.J."/>
            <person name="Links M.G."/>
            <person name="Clarke C."/>
            <person name="Higgins E.E."/>
            <person name="Huebert T."/>
            <person name="Sharpe A.G."/>
            <person name="Parkin I.A."/>
        </authorList>
    </citation>
    <scope>NUCLEOTIDE SEQUENCE [LARGE SCALE GENOMIC DNA]</scope>
    <source>
        <strain evidence="3">cv. DH55</strain>
    </source>
</reference>
<gene>
    <name evidence="4" type="primary">LOC104783578</name>
</gene>
<dbReference type="GeneID" id="104783578"/>
<dbReference type="SUPFAM" id="SSF52047">
    <property type="entry name" value="RNI-like"/>
    <property type="match status" value="1"/>
</dbReference>
<dbReference type="InterPro" id="IPR055411">
    <property type="entry name" value="LRR_FXL15/At3g58940/PEG3-like"/>
</dbReference>
<evidence type="ECO:0000313" key="3">
    <source>
        <dbReference type="Proteomes" id="UP000694864"/>
    </source>
</evidence>
<dbReference type="InterPro" id="IPR001810">
    <property type="entry name" value="F-box_dom"/>
</dbReference>
<evidence type="ECO:0000259" key="1">
    <source>
        <dbReference type="Pfam" id="PF00646"/>
    </source>
</evidence>
<sequence>MNSVGVVNEDRISELPEALILQILSLLPTKLSIATSVLSKQWQSRWKMLPKLKFDCCRGLELGNVFRTLLSHNAPVLQSFHLNVRLGTCNSVLDTGIITGLALARNVRELVLEVESDTFFTFPRCLYNCETLETLKLKTRAAITDVPSTVCMKSLRTLHLDGVDFNDDDSVLNLLSGCPNLENLEVHRDLGTSVKTYIIAVPSLQRLSIYNNYRGNQHYVISAPSLKYLKILWFNAPESCLIQNVPELVEASLTNLDNIIDENLLGSLTSVKRLSLALSPVKVKFPTRSIIFNHLVYLELFTTKVTWWNLLTLMLDSSPKLQVLKLNNIC</sequence>
<dbReference type="InterPro" id="IPR053781">
    <property type="entry name" value="F-box_AtFBL13-like"/>
</dbReference>
<keyword evidence="3" id="KW-1185">Reference proteome</keyword>
<dbReference type="Gene3D" id="3.80.10.10">
    <property type="entry name" value="Ribonuclease Inhibitor"/>
    <property type="match status" value="1"/>
</dbReference>
<name>A0ABM0YWR9_CAMSA</name>
<evidence type="ECO:0000313" key="4">
    <source>
        <dbReference type="RefSeq" id="XP_010507020.2"/>
    </source>
</evidence>
<feature type="domain" description="F-box/LRR-repeat protein 15/At3g58940/PEG3-like LRR" evidence="2">
    <location>
        <begin position="103"/>
        <end position="231"/>
    </location>
</feature>
<dbReference type="InterPro" id="IPR036047">
    <property type="entry name" value="F-box-like_dom_sf"/>
</dbReference>
<feature type="domain" description="F-box" evidence="1">
    <location>
        <begin position="12"/>
        <end position="52"/>
    </location>
</feature>
<dbReference type="Pfam" id="PF24758">
    <property type="entry name" value="LRR_At5g56370"/>
    <property type="match status" value="1"/>
</dbReference>
<dbReference type="InterPro" id="IPR032675">
    <property type="entry name" value="LRR_dom_sf"/>
</dbReference>
<dbReference type="PANTHER" id="PTHR31900">
    <property type="entry name" value="F-BOX/RNI SUPERFAMILY PROTEIN-RELATED"/>
    <property type="match status" value="1"/>
</dbReference>
<protein>
    <submittedName>
        <fullName evidence="4">FBD-associated F-box protein At1g55030</fullName>
    </submittedName>
</protein>
<proteinExistence type="predicted"/>
<dbReference type="RefSeq" id="XP_010507020.2">
    <property type="nucleotide sequence ID" value="XM_010508718.2"/>
</dbReference>
<evidence type="ECO:0000259" key="2">
    <source>
        <dbReference type="Pfam" id="PF24758"/>
    </source>
</evidence>
<dbReference type="InterPro" id="IPR050232">
    <property type="entry name" value="FBL13/AtMIF1-like"/>
</dbReference>
<organism evidence="3 4">
    <name type="scientific">Camelina sativa</name>
    <name type="common">False flax</name>
    <name type="synonym">Myagrum sativum</name>
    <dbReference type="NCBI Taxonomy" id="90675"/>
    <lineage>
        <taxon>Eukaryota</taxon>
        <taxon>Viridiplantae</taxon>
        <taxon>Streptophyta</taxon>
        <taxon>Embryophyta</taxon>
        <taxon>Tracheophyta</taxon>
        <taxon>Spermatophyta</taxon>
        <taxon>Magnoliopsida</taxon>
        <taxon>eudicotyledons</taxon>
        <taxon>Gunneridae</taxon>
        <taxon>Pentapetalae</taxon>
        <taxon>rosids</taxon>
        <taxon>malvids</taxon>
        <taxon>Brassicales</taxon>
        <taxon>Brassicaceae</taxon>
        <taxon>Camelineae</taxon>
        <taxon>Camelina</taxon>
    </lineage>
</organism>